<protein>
    <recommendedName>
        <fullName evidence="8">Prenylcysteine lyase domain-containing protein</fullName>
    </recommendedName>
</protein>
<dbReference type="InterPro" id="IPR017046">
    <property type="entry name" value="Prenylcysteine_Oxase1"/>
</dbReference>
<dbReference type="OrthoDB" id="437369at2759"/>
<dbReference type="Pfam" id="PF07156">
    <property type="entry name" value="Prenylcys_lyase"/>
    <property type="match status" value="1"/>
</dbReference>
<dbReference type="InterPro" id="IPR036188">
    <property type="entry name" value="FAD/NAD-bd_sf"/>
</dbReference>
<dbReference type="SUPFAM" id="SSF51905">
    <property type="entry name" value="FAD/NAD(P)-binding domain"/>
    <property type="match status" value="1"/>
</dbReference>
<dbReference type="InterPro" id="IPR010795">
    <property type="entry name" value="Prenylcys_lyase"/>
</dbReference>
<keyword evidence="7" id="KW-0325">Glycoprotein</keyword>
<keyword evidence="5" id="KW-0274">FAD</keyword>
<evidence type="ECO:0000256" key="6">
    <source>
        <dbReference type="ARBA" id="ARBA00023002"/>
    </source>
</evidence>
<evidence type="ECO:0000259" key="8">
    <source>
        <dbReference type="Pfam" id="PF07156"/>
    </source>
</evidence>
<comment type="similarity">
    <text evidence="2">Belongs to the prenylcysteine oxidase family.</text>
</comment>
<evidence type="ECO:0000256" key="4">
    <source>
        <dbReference type="ARBA" id="ARBA00022729"/>
    </source>
</evidence>
<name>S8CVH9_9LAMI</name>
<dbReference type="GO" id="GO:0030327">
    <property type="term" value="P:prenylated protein catabolic process"/>
    <property type="evidence" value="ECO:0007669"/>
    <property type="project" value="TreeGrafter"/>
</dbReference>
<gene>
    <name evidence="9" type="ORF">M569_05832</name>
</gene>
<evidence type="ECO:0000256" key="2">
    <source>
        <dbReference type="ARBA" id="ARBA00009967"/>
    </source>
</evidence>
<dbReference type="PANTHER" id="PTHR15944">
    <property type="entry name" value="FARNESYLCYSTEINE LYASE"/>
    <property type="match status" value="1"/>
</dbReference>
<keyword evidence="3" id="KW-0285">Flavoprotein</keyword>
<organism evidence="9 10">
    <name type="scientific">Genlisea aurea</name>
    <dbReference type="NCBI Taxonomy" id="192259"/>
    <lineage>
        <taxon>Eukaryota</taxon>
        <taxon>Viridiplantae</taxon>
        <taxon>Streptophyta</taxon>
        <taxon>Embryophyta</taxon>
        <taxon>Tracheophyta</taxon>
        <taxon>Spermatophyta</taxon>
        <taxon>Magnoliopsida</taxon>
        <taxon>eudicotyledons</taxon>
        <taxon>Gunneridae</taxon>
        <taxon>Pentapetalae</taxon>
        <taxon>asterids</taxon>
        <taxon>lamiids</taxon>
        <taxon>Lamiales</taxon>
        <taxon>Lentibulariaceae</taxon>
        <taxon>Genlisea</taxon>
    </lineage>
</organism>
<evidence type="ECO:0000313" key="9">
    <source>
        <dbReference type="EMBL" id="EPS68936.1"/>
    </source>
</evidence>
<feature type="non-terminal residue" evidence="9">
    <location>
        <position position="1"/>
    </location>
</feature>
<dbReference type="EMBL" id="AUSU01002362">
    <property type="protein sequence ID" value="EPS68936.1"/>
    <property type="molecule type" value="Genomic_DNA"/>
</dbReference>
<evidence type="ECO:0000256" key="3">
    <source>
        <dbReference type="ARBA" id="ARBA00022630"/>
    </source>
</evidence>
<dbReference type="AlphaFoldDB" id="S8CVH9"/>
<evidence type="ECO:0000256" key="5">
    <source>
        <dbReference type="ARBA" id="ARBA00022827"/>
    </source>
</evidence>
<keyword evidence="6" id="KW-0560">Oxidoreductase</keyword>
<proteinExistence type="inferred from homology"/>
<keyword evidence="4" id="KW-0732">Signal</keyword>
<evidence type="ECO:0000256" key="1">
    <source>
        <dbReference type="ARBA" id="ARBA00001974"/>
    </source>
</evidence>
<accession>S8CVH9</accession>
<comment type="caution">
    <text evidence="9">The sequence shown here is derived from an EMBL/GenBank/DDBJ whole genome shotgun (WGS) entry which is preliminary data.</text>
</comment>
<dbReference type="Gene3D" id="3.50.50.60">
    <property type="entry name" value="FAD/NAD(P)-binding domain"/>
    <property type="match status" value="1"/>
</dbReference>
<evidence type="ECO:0000256" key="7">
    <source>
        <dbReference type="ARBA" id="ARBA00023180"/>
    </source>
</evidence>
<dbReference type="Proteomes" id="UP000015453">
    <property type="component" value="Unassembled WGS sequence"/>
</dbReference>
<dbReference type="GO" id="GO:0030328">
    <property type="term" value="P:prenylcysteine catabolic process"/>
    <property type="evidence" value="ECO:0007669"/>
    <property type="project" value="InterPro"/>
</dbReference>
<keyword evidence="10" id="KW-1185">Reference proteome</keyword>
<dbReference type="PANTHER" id="PTHR15944:SF0">
    <property type="entry name" value="PRENYLCYSTEINE LYASE DOMAIN-CONTAINING PROTEIN"/>
    <property type="match status" value="1"/>
</dbReference>
<sequence>EAVSQVITRINYGQSVEISGFAGGVSLAGSGSGLWAVEGGNWQLAAGLIQRSGVDLHLSEEITSISDHGGGVYQLNSSKGNSFDCHVVVVATPLDELDIRFVPGITIPPRKMHHTHATFVRGLLNPAYFGMGDASDIPDLVGTVESDDIPFSSISVLDADKEGDTIYKIFSRKTMTDSLLDDIFSMRKETVRIDWAAYPHYHAPEEYAPFVLDGKHLYYVNTFENAASAIEASAVAAENVARLVVSRRAGRRGASKLKAFGAADSPHLHYEL</sequence>
<dbReference type="GO" id="GO:0001735">
    <property type="term" value="F:prenylcysteine oxidase activity"/>
    <property type="evidence" value="ECO:0007669"/>
    <property type="project" value="InterPro"/>
</dbReference>
<feature type="domain" description="Prenylcysteine lyase" evidence="8">
    <location>
        <begin position="4"/>
        <end position="248"/>
    </location>
</feature>
<reference evidence="9 10" key="1">
    <citation type="journal article" date="2013" name="BMC Genomics">
        <title>The miniature genome of a carnivorous plant Genlisea aurea contains a low number of genes and short non-coding sequences.</title>
        <authorList>
            <person name="Leushkin E.V."/>
            <person name="Sutormin R.A."/>
            <person name="Nabieva E.R."/>
            <person name="Penin A.A."/>
            <person name="Kondrashov A.S."/>
            <person name="Logacheva M.D."/>
        </authorList>
    </citation>
    <scope>NUCLEOTIDE SEQUENCE [LARGE SCALE GENOMIC DNA]</scope>
</reference>
<evidence type="ECO:0000313" key="10">
    <source>
        <dbReference type="Proteomes" id="UP000015453"/>
    </source>
</evidence>
<comment type="cofactor">
    <cofactor evidence="1">
        <name>FAD</name>
        <dbReference type="ChEBI" id="CHEBI:57692"/>
    </cofactor>
</comment>